<gene>
    <name evidence="1" type="ORF">SAMN05444422_11452</name>
</gene>
<proteinExistence type="predicted"/>
<sequence>MLLYEALQVLKTLLVDTLERELSLEIRVPDTAILRHRLPLDLHKRERKLVTLTRLQFHLI</sequence>
<organism evidence="1 2">
    <name type="scientific">Natronobacterium haloterrestre</name>
    <name type="common">Halobiforma haloterrestris</name>
    <dbReference type="NCBI Taxonomy" id="148448"/>
    <lineage>
        <taxon>Archaea</taxon>
        <taxon>Methanobacteriati</taxon>
        <taxon>Methanobacteriota</taxon>
        <taxon>Stenosarchaea group</taxon>
        <taxon>Halobacteria</taxon>
        <taxon>Halobacteriales</taxon>
        <taxon>Natrialbaceae</taxon>
        <taxon>Natronobacterium</taxon>
    </lineage>
</organism>
<accession>A0A1I1L448</accession>
<reference evidence="2" key="1">
    <citation type="submission" date="2016-10" db="EMBL/GenBank/DDBJ databases">
        <authorList>
            <person name="Varghese N."/>
            <person name="Submissions S."/>
        </authorList>
    </citation>
    <scope>NUCLEOTIDE SEQUENCE [LARGE SCALE GENOMIC DNA]</scope>
    <source>
        <strain evidence="2">DSM 13078</strain>
    </source>
</reference>
<keyword evidence="2" id="KW-1185">Reference proteome</keyword>
<dbReference type="EMBL" id="FOKW01000014">
    <property type="protein sequence ID" value="SFC67735.1"/>
    <property type="molecule type" value="Genomic_DNA"/>
</dbReference>
<evidence type="ECO:0000313" key="2">
    <source>
        <dbReference type="Proteomes" id="UP000199161"/>
    </source>
</evidence>
<name>A0A1I1L448_NATHA</name>
<dbReference type="AlphaFoldDB" id="A0A1I1L448"/>
<dbReference type="Proteomes" id="UP000199161">
    <property type="component" value="Unassembled WGS sequence"/>
</dbReference>
<protein>
    <submittedName>
        <fullName evidence="1">Uncharacterized protein</fullName>
    </submittedName>
</protein>
<evidence type="ECO:0000313" key="1">
    <source>
        <dbReference type="EMBL" id="SFC67735.1"/>
    </source>
</evidence>